<dbReference type="GO" id="GO:0006352">
    <property type="term" value="P:DNA-templated transcription initiation"/>
    <property type="evidence" value="ECO:0007669"/>
    <property type="project" value="InterPro"/>
</dbReference>
<dbReference type="InterPro" id="IPR014284">
    <property type="entry name" value="RNA_pol_sigma-70_dom"/>
</dbReference>
<dbReference type="EMBL" id="FP929054">
    <property type="protein sequence ID" value="CBL23496.1"/>
    <property type="molecule type" value="Genomic_DNA"/>
</dbReference>
<dbReference type="InterPro" id="IPR013324">
    <property type="entry name" value="RNA_pol_sigma_r3/r4-like"/>
</dbReference>
<feature type="compositionally biased region" description="Polar residues" evidence="5">
    <location>
        <begin position="365"/>
        <end position="374"/>
    </location>
</feature>
<name>D4LRT8_9FIRM</name>
<evidence type="ECO:0000259" key="8">
    <source>
        <dbReference type="Pfam" id="PF13240"/>
    </source>
</evidence>
<evidence type="ECO:0000256" key="3">
    <source>
        <dbReference type="ARBA" id="ARBA00023082"/>
    </source>
</evidence>
<feature type="compositionally biased region" description="Low complexity" evidence="5">
    <location>
        <begin position="284"/>
        <end position="295"/>
    </location>
</feature>
<dbReference type="Pfam" id="PF13240">
    <property type="entry name" value="Zn_Ribbon_1"/>
    <property type="match status" value="1"/>
</dbReference>
<keyword evidence="2" id="KW-0805">Transcription regulation</keyword>
<feature type="domain" description="RNA polymerase sigma factor 70 region 4 type 2" evidence="7">
    <location>
        <begin position="154"/>
        <end position="206"/>
    </location>
</feature>
<keyword evidence="10" id="KW-1185">Reference proteome</keyword>
<dbReference type="AlphaFoldDB" id="D4LRT8"/>
<feature type="region of interest" description="Disordered" evidence="5">
    <location>
        <begin position="260"/>
        <end position="296"/>
    </location>
</feature>
<dbReference type="InterPro" id="IPR007627">
    <property type="entry name" value="RNA_pol_sigma70_r2"/>
</dbReference>
<organism evidence="9 10">
    <name type="scientific">Blautia obeum A2-162</name>
    <dbReference type="NCBI Taxonomy" id="657314"/>
    <lineage>
        <taxon>Bacteria</taxon>
        <taxon>Bacillati</taxon>
        <taxon>Bacillota</taxon>
        <taxon>Clostridia</taxon>
        <taxon>Lachnospirales</taxon>
        <taxon>Lachnospiraceae</taxon>
        <taxon>Blautia</taxon>
    </lineage>
</organism>
<accession>D4LRT8</accession>
<dbReference type="PATRIC" id="fig|657314.3.peg.1990"/>
<dbReference type="PANTHER" id="PTHR43133:SF51">
    <property type="entry name" value="RNA POLYMERASE SIGMA FACTOR"/>
    <property type="match status" value="1"/>
</dbReference>
<feature type="domain" description="RNA polymerase sigma-70 region 2" evidence="6">
    <location>
        <begin position="53"/>
        <end position="112"/>
    </location>
</feature>
<dbReference type="InterPro" id="IPR013325">
    <property type="entry name" value="RNA_pol_sigma_r2"/>
</dbReference>
<keyword evidence="4" id="KW-0804">Transcription</keyword>
<reference evidence="9 10" key="2">
    <citation type="submission" date="2010-03" db="EMBL/GenBank/DDBJ databases">
        <authorList>
            <person name="Pajon A."/>
        </authorList>
    </citation>
    <scope>NUCLEOTIDE SEQUENCE [LARGE SCALE GENOMIC DNA]</scope>
    <source>
        <strain evidence="9 10">A2-162</strain>
    </source>
</reference>
<feature type="domain" description="Zinc-ribbon" evidence="8">
    <location>
        <begin position="3"/>
        <end position="24"/>
    </location>
</feature>
<dbReference type="GO" id="GO:0016987">
    <property type="term" value="F:sigma factor activity"/>
    <property type="evidence" value="ECO:0007669"/>
    <property type="project" value="UniProtKB-KW"/>
</dbReference>
<evidence type="ECO:0000313" key="9">
    <source>
        <dbReference type="EMBL" id="CBL23496.1"/>
    </source>
</evidence>
<dbReference type="InterPro" id="IPR013249">
    <property type="entry name" value="RNA_pol_sigma70_r4_t2"/>
</dbReference>
<reference evidence="9 10" key="1">
    <citation type="submission" date="2010-03" db="EMBL/GenBank/DDBJ databases">
        <title>The genome sequence of Ruminococcus obeum A2-162.</title>
        <authorList>
            <consortium name="metaHIT consortium -- http://www.metahit.eu/"/>
            <person name="Pajon A."/>
            <person name="Turner K."/>
            <person name="Parkhill J."/>
            <person name="Duncan S."/>
            <person name="Flint H."/>
        </authorList>
    </citation>
    <scope>NUCLEOTIDE SEQUENCE [LARGE SCALE GENOMIC DNA]</scope>
    <source>
        <strain evidence="9 10">A2-162</strain>
    </source>
</reference>
<protein>
    <submittedName>
        <fullName evidence="9">RNA polymerase sigma factor, sigma-70 family</fullName>
    </submittedName>
</protein>
<dbReference type="Proteomes" id="UP000008955">
    <property type="component" value="Chromosome"/>
</dbReference>
<sequence>MICNKCGKENQEGANFCRYCGNSLQKDLAALIEKAKRNDQEAISELYWYSSSELLRVVKVMVKDDDTVNDILQDTYIKAFARLDQLQNPERLIPWLKVIANNTAKDWLKKKKPILFSEMSNQEGMDGLSFVETRESTDIDVNPEMAADEKEVQRLVMEILDQLPEDQRMVVGMFYYEEMPVKDIAETLGVSENTVKSRLVYARKKIKEQVLELEKQGTKLYTVAPFVFFLYLLRRLESISVGVSEIQSLQNIIESGISTTSESTMPVGTKEAMATESRKTEQPSAASANSGEAGNVQKASEIAKSVVKENASKAVNGTVAKTAARHAGIKVASLILTGAVGVGGITYGLVKNWDRLPFVVDKVVSTSEQKQDSNTTTEAEESTEPTPTVAVEETPSAENAENKENGETTATETLTPTEERKIYNTFYENYVQEQNLQVLSDGFTTAYDLNSGYSNDVLLAACVQDFGGDGKQELLLVRTRGKEKEEYSSNYTDMEKVWYLELYGIDGTEVQARQYYEIPDSDLNSYMEGVEEQVGIRTMDDSCYIERYGMEQPGHGASLYKYTFLKITDTNLQLEDEIKYMFGATYGECTVNGTDYYTGNADSDIVNVENVLMKYALDPGDAVGEPLISDLYRERQMDAPTYSQQDTFSVRNDFIPASDQTTQIETTDSTEETNTGLDDDTMKALKLIEGTWYTCGGTPYHYKIVFDGNDVKAYLPNSDTVDYERIVSNVTLTDYGCFFQISYENGSYGYRWDKNDSETLALVNTTDPYSTEGYSGTDSLTRNK</sequence>
<dbReference type="Pfam" id="PF08281">
    <property type="entry name" value="Sigma70_r4_2"/>
    <property type="match status" value="1"/>
</dbReference>
<dbReference type="NCBIfam" id="TIGR02937">
    <property type="entry name" value="sigma70-ECF"/>
    <property type="match status" value="1"/>
</dbReference>
<feature type="compositionally biased region" description="Low complexity" evidence="5">
    <location>
        <begin position="407"/>
        <end position="416"/>
    </location>
</feature>
<keyword evidence="3" id="KW-0731">Sigma factor</keyword>
<dbReference type="SUPFAM" id="SSF88946">
    <property type="entry name" value="Sigma2 domain of RNA polymerase sigma factors"/>
    <property type="match status" value="1"/>
</dbReference>
<dbReference type="SUPFAM" id="SSF88659">
    <property type="entry name" value="Sigma3 and sigma4 domains of RNA polymerase sigma factors"/>
    <property type="match status" value="1"/>
</dbReference>
<dbReference type="InterPro" id="IPR026870">
    <property type="entry name" value="Zinc_ribbon_dom"/>
</dbReference>
<dbReference type="Gene3D" id="1.10.10.10">
    <property type="entry name" value="Winged helix-like DNA-binding domain superfamily/Winged helix DNA-binding domain"/>
    <property type="match status" value="1"/>
</dbReference>
<dbReference type="CDD" id="cd06171">
    <property type="entry name" value="Sigma70_r4"/>
    <property type="match status" value="1"/>
</dbReference>
<evidence type="ECO:0000256" key="5">
    <source>
        <dbReference type="SAM" id="MobiDB-lite"/>
    </source>
</evidence>
<comment type="similarity">
    <text evidence="1">Belongs to the sigma-70 factor family. ECF subfamily.</text>
</comment>
<dbReference type="InterPro" id="IPR036388">
    <property type="entry name" value="WH-like_DNA-bd_sf"/>
</dbReference>
<dbReference type="InterPro" id="IPR039425">
    <property type="entry name" value="RNA_pol_sigma-70-like"/>
</dbReference>
<evidence type="ECO:0000259" key="6">
    <source>
        <dbReference type="Pfam" id="PF04542"/>
    </source>
</evidence>
<dbReference type="Gene3D" id="1.10.1740.10">
    <property type="match status" value="1"/>
</dbReference>
<evidence type="ECO:0000256" key="1">
    <source>
        <dbReference type="ARBA" id="ARBA00010641"/>
    </source>
</evidence>
<dbReference type="GO" id="GO:0003677">
    <property type="term" value="F:DNA binding"/>
    <property type="evidence" value="ECO:0007669"/>
    <property type="project" value="InterPro"/>
</dbReference>
<evidence type="ECO:0000256" key="4">
    <source>
        <dbReference type="ARBA" id="ARBA00023163"/>
    </source>
</evidence>
<evidence type="ECO:0000256" key="2">
    <source>
        <dbReference type="ARBA" id="ARBA00023015"/>
    </source>
</evidence>
<dbReference type="PANTHER" id="PTHR43133">
    <property type="entry name" value="RNA POLYMERASE ECF-TYPE SIGMA FACTO"/>
    <property type="match status" value="1"/>
</dbReference>
<dbReference type="Pfam" id="PF04542">
    <property type="entry name" value="Sigma70_r2"/>
    <property type="match status" value="1"/>
</dbReference>
<evidence type="ECO:0000313" key="10">
    <source>
        <dbReference type="Proteomes" id="UP000008955"/>
    </source>
</evidence>
<dbReference type="RefSeq" id="WP_015542309.1">
    <property type="nucleotide sequence ID" value="NC_021022.1"/>
</dbReference>
<evidence type="ECO:0000259" key="7">
    <source>
        <dbReference type="Pfam" id="PF08281"/>
    </source>
</evidence>
<feature type="region of interest" description="Disordered" evidence="5">
    <location>
        <begin position="365"/>
        <end position="417"/>
    </location>
</feature>
<dbReference type="HOGENOM" id="CLU_357416_0_0_9"/>
<gene>
    <name evidence="9" type="ORF">CK5_21340</name>
</gene>
<dbReference type="KEGG" id="rob:CK5_21340"/>
<proteinExistence type="inferred from homology"/>
<feature type="compositionally biased region" description="Low complexity" evidence="5">
    <location>
        <begin position="384"/>
        <end position="396"/>
    </location>
</feature>